<keyword evidence="3" id="KW-1133">Transmembrane helix</keyword>
<feature type="domain" description="AprE-like beta-barrel" evidence="5">
    <location>
        <begin position="192"/>
        <end position="279"/>
    </location>
</feature>
<evidence type="ECO:0000256" key="4">
    <source>
        <dbReference type="ARBA" id="ARBA00023136"/>
    </source>
</evidence>
<comment type="subcellular location">
    <subcellularLocation>
        <location evidence="1">Membrane</location>
        <topology evidence="1">Single-pass membrane protein</topology>
    </subcellularLocation>
</comment>
<reference evidence="6" key="1">
    <citation type="journal article" date="2014" name="Front. Microbiol.">
        <title>High frequency of phylogenetically diverse reductive dehalogenase-homologous genes in deep subseafloor sedimentary metagenomes.</title>
        <authorList>
            <person name="Kawai M."/>
            <person name="Futagami T."/>
            <person name="Toyoda A."/>
            <person name="Takaki Y."/>
            <person name="Nishi S."/>
            <person name="Hori S."/>
            <person name="Arai W."/>
            <person name="Tsubouchi T."/>
            <person name="Morono Y."/>
            <person name="Uchiyama I."/>
            <person name="Ito T."/>
            <person name="Fujiyama A."/>
            <person name="Inagaki F."/>
            <person name="Takami H."/>
        </authorList>
    </citation>
    <scope>NUCLEOTIDE SEQUENCE</scope>
    <source>
        <strain evidence="6">Expedition CK06-06</strain>
    </source>
</reference>
<evidence type="ECO:0000259" key="5">
    <source>
        <dbReference type="Pfam" id="PF26002"/>
    </source>
</evidence>
<dbReference type="PANTHER" id="PTHR30386">
    <property type="entry name" value="MEMBRANE FUSION SUBUNIT OF EMRAB-TOLC MULTIDRUG EFFLUX PUMP"/>
    <property type="match status" value="1"/>
</dbReference>
<dbReference type="InterPro" id="IPR058982">
    <property type="entry name" value="Beta-barrel_AprE"/>
</dbReference>
<sequence>MDDTRFASDYNRDLTRQHVLEIEMLRLQAEAEGKDKLVFPKTLAESNPDLVQHALSVFNKNKASLQNSLRILDENKKLLLKELGIIKPLVREGAMSRLEQIRLERELNNLHVQINDKIVRARQTARDERNRFKSEYTVLKEQLSASFDRKQRTVIRSPVHGTVNNLLVSTIGEVINPGMRIMEIIPLNDQITLEVKVSPAEIGFIHSGQTASVRISAYDYSVYGTLDAKISNIAADVVTDKEGNDFYEVKLKSDKNYLGDDAQALLIRPGMAVTASIRTDKRSLLSYIIRPFVDLQQT</sequence>
<dbReference type="Pfam" id="PF26002">
    <property type="entry name" value="Beta-barrel_AprE"/>
    <property type="match status" value="1"/>
</dbReference>
<dbReference type="PANTHER" id="PTHR30386:SF26">
    <property type="entry name" value="TRANSPORT PROTEIN COMB"/>
    <property type="match status" value="1"/>
</dbReference>
<dbReference type="InterPro" id="IPR050739">
    <property type="entry name" value="MFP"/>
</dbReference>
<evidence type="ECO:0000256" key="2">
    <source>
        <dbReference type="ARBA" id="ARBA00022692"/>
    </source>
</evidence>
<name>X1BDJ8_9ZZZZ</name>
<comment type="caution">
    <text evidence="6">The sequence shown here is derived from an EMBL/GenBank/DDBJ whole genome shotgun (WGS) entry which is preliminary data.</text>
</comment>
<proteinExistence type="predicted"/>
<gene>
    <name evidence="6" type="ORF">S01H4_33769</name>
</gene>
<keyword evidence="4" id="KW-0472">Membrane</keyword>
<dbReference type="Gene3D" id="2.40.30.170">
    <property type="match status" value="1"/>
</dbReference>
<organism evidence="6">
    <name type="scientific">marine sediment metagenome</name>
    <dbReference type="NCBI Taxonomy" id="412755"/>
    <lineage>
        <taxon>unclassified sequences</taxon>
        <taxon>metagenomes</taxon>
        <taxon>ecological metagenomes</taxon>
    </lineage>
</organism>
<dbReference type="AlphaFoldDB" id="X1BDJ8"/>
<evidence type="ECO:0000256" key="3">
    <source>
        <dbReference type="ARBA" id="ARBA00022989"/>
    </source>
</evidence>
<protein>
    <recommendedName>
        <fullName evidence="5">AprE-like beta-barrel domain-containing protein</fullName>
    </recommendedName>
</protein>
<feature type="non-terminal residue" evidence="6">
    <location>
        <position position="298"/>
    </location>
</feature>
<accession>X1BDJ8</accession>
<evidence type="ECO:0000256" key="1">
    <source>
        <dbReference type="ARBA" id="ARBA00004167"/>
    </source>
</evidence>
<dbReference type="EMBL" id="BART01017806">
    <property type="protein sequence ID" value="GAG82213.1"/>
    <property type="molecule type" value="Genomic_DNA"/>
</dbReference>
<dbReference type="GO" id="GO:0016020">
    <property type="term" value="C:membrane"/>
    <property type="evidence" value="ECO:0007669"/>
    <property type="project" value="UniProtKB-SubCell"/>
</dbReference>
<evidence type="ECO:0000313" key="6">
    <source>
        <dbReference type="EMBL" id="GAG82213.1"/>
    </source>
</evidence>
<keyword evidence="2" id="KW-0812">Transmembrane</keyword>